<organism evidence="2 3">
    <name type="scientific">Favolaschia claudopus</name>
    <dbReference type="NCBI Taxonomy" id="2862362"/>
    <lineage>
        <taxon>Eukaryota</taxon>
        <taxon>Fungi</taxon>
        <taxon>Dikarya</taxon>
        <taxon>Basidiomycota</taxon>
        <taxon>Agaricomycotina</taxon>
        <taxon>Agaricomycetes</taxon>
        <taxon>Agaricomycetidae</taxon>
        <taxon>Agaricales</taxon>
        <taxon>Marasmiineae</taxon>
        <taxon>Mycenaceae</taxon>
        <taxon>Favolaschia</taxon>
    </lineage>
</organism>
<keyword evidence="1" id="KW-0732">Signal</keyword>
<dbReference type="EMBL" id="JAWWNJ010000089">
    <property type="protein sequence ID" value="KAK7000300.1"/>
    <property type="molecule type" value="Genomic_DNA"/>
</dbReference>
<reference evidence="2 3" key="1">
    <citation type="journal article" date="2024" name="J Genomics">
        <title>Draft genome sequencing and assembly of Favolaschia claudopus CIRM-BRFM 2984 isolated from oak limbs.</title>
        <authorList>
            <person name="Navarro D."/>
            <person name="Drula E."/>
            <person name="Chaduli D."/>
            <person name="Cazenave R."/>
            <person name="Ahrendt S."/>
            <person name="Wang J."/>
            <person name="Lipzen A."/>
            <person name="Daum C."/>
            <person name="Barry K."/>
            <person name="Grigoriev I.V."/>
            <person name="Favel A."/>
            <person name="Rosso M.N."/>
            <person name="Martin F."/>
        </authorList>
    </citation>
    <scope>NUCLEOTIDE SEQUENCE [LARGE SCALE GENOMIC DNA]</scope>
    <source>
        <strain evidence="2 3">CIRM-BRFM 2984</strain>
    </source>
</reference>
<evidence type="ECO:0000313" key="2">
    <source>
        <dbReference type="EMBL" id="KAK7000300.1"/>
    </source>
</evidence>
<feature type="signal peptide" evidence="1">
    <location>
        <begin position="1"/>
        <end position="22"/>
    </location>
</feature>
<evidence type="ECO:0000313" key="3">
    <source>
        <dbReference type="Proteomes" id="UP001362999"/>
    </source>
</evidence>
<feature type="chain" id="PRO_5043508282" evidence="1">
    <location>
        <begin position="23"/>
        <end position="241"/>
    </location>
</feature>
<gene>
    <name evidence="2" type="ORF">R3P38DRAFT_2561532</name>
</gene>
<proteinExistence type="predicted"/>
<accession>A0AAW0A3T1</accession>
<dbReference type="InterPro" id="IPR036047">
    <property type="entry name" value="F-box-like_dom_sf"/>
</dbReference>
<sequence length="241" mass="27861">MSTPELLELILVDVPMLDLLLCAPLVCKTWQATTKTPTIQRLLFFLPDPTIPASERILNPLLEAKFPPFFTPDPYGHGGNWCRVAYRHIRSMAWSKKVKAFKYAEASWRRMLTTQPPTQRMLVKEGTYQLHNNRERRAFLHAQHTPPLFATMGFLYDVVVPRLDTGSSLLIRWYNDDGSNFVDRRGLESGRADKNTSPEVDVTLDFNCSYMPYRAGRVPRQFYSDAGEEREIEFGEWEAKQ</sequence>
<evidence type="ECO:0000256" key="1">
    <source>
        <dbReference type="SAM" id="SignalP"/>
    </source>
</evidence>
<dbReference type="Proteomes" id="UP001362999">
    <property type="component" value="Unassembled WGS sequence"/>
</dbReference>
<dbReference type="SUPFAM" id="SSF81383">
    <property type="entry name" value="F-box domain"/>
    <property type="match status" value="1"/>
</dbReference>
<name>A0AAW0A3T1_9AGAR</name>
<comment type="caution">
    <text evidence="2">The sequence shown here is derived from an EMBL/GenBank/DDBJ whole genome shotgun (WGS) entry which is preliminary data.</text>
</comment>
<protein>
    <submittedName>
        <fullName evidence="2">MFS transporter</fullName>
    </submittedName>
</protein>
<dbReference type="AlphaFoldDB" id="A0AAW0A3T1"/>
<keyword evidence="3" id="KW-1185">Reference proteome</keyword>